<evidence type="ECO:0000256" key="2">
    <source>
        <dbReference type="ARBA" id="ARBA00022448"/>
    </source>
</evidence>
<accession>A0A6N3ADC1</accession>
<dbReference type="InterPro" id="IPR005828">
    <property type="entry name" value="MFS_sugar_transport-like"/>
</dbReference>
<feature type="transmembrane region" description="Helical" evidence="7">
    <location>
        <begin position="387"/>
        <end position="405"/>
    </location>
</feature>
<dbReference type="Gene3D" id="1.20.1250.20">
    <property type="entry name" value="MFS general substrate transporter like domains"/>
    <property type="match status" value="2"/>
</dbReference>
<keyword evidence="2" id="KW-0813">Transport</keyword>
<keyword evidence="4 7" id="KW-0812">Transmembrane</keyword>
<feature type="transmembrane region" description="Helical" evidence="7">
    <location>
        <begin position="324"/>
        <end position="342"/>
    </location>
</feature>
<organism evidence="9">
    <name type="scientific">Phytobacter massiliensis</name>
    <dbReference type="NCBI Taxonomy" id="1485952"/>
    <lineage>
        <taxon>Bacteria</taxon>
        <taxon>Pseudomonadati</taxon>
        <taxon>Pseudomonadota</taxon>
        <taxon>Gammaproteobacteria</taxon>
        <taxon>Enterobacterales</taxon>
        <taxon>Enterobacteriaceae</taxon>
        <taxon>Phytobacter</taxon>
    </lineage>
</organism>
<dbReference type="PANTHER" id="PTHR43045">
    <property type="entry name" value="SHIKIMATE TRANSPORTER"/>
    <property type="match status" value="1"/>
</dbReference>
<feature type="transmembrane region" description="Helical" evidence="7">
    <location>
        <begin position="258"/>
        <end position="282"/>
    </location>
</feature>
<proteinExistence type="predicted"/>
<dbReference type="PANTHER" id="PTHR43045:SF1">
    <property type="entry name" value="SHIKIMATE TRANSPORTER"/>
    <property type="match status" value="1"/>
</dbReference>
<dbReference type="SUPFAM" id="SSF103473">
    <property type="entry name" value="MFS general substrate transporter"/>
    <property type="match status" value="1"/>
</dbReference>
<reference evidence="9" key="1">
    <citation type="submission" date="2019-11" db="EMBL/GenBank/DDBJ databases">
        <authorList>
            <person name="Feng L."/>
        </authorList>
    </citation>
    <scope>NUCLEOTIDE SEQUENCE</scope>
    <source>
        <strain evidence="9">EMassiliensisLFYP7</strain>
    </source>
</reference>
<evidence type="ECO:0000256" key="4">
    <source>
        <dbReference type="ARBA" id="ARBA00022692"/>
    </source>
</evidence>
<feature type="transmembrane region" description="Helical" evidence="7">
    <location>
        <begin position="417"/>
        <end position="436"/>
    </location>
</feature>
<evidence type="ECO:0000256" key="7">
    <source>
        <dbReference type="SAM" id="Phobius"/>
    </source>
</evidence>
<comment type="subcellular location">
    <subcellularLocation>
        <location evidence="1">Cell membrane</location>
        <topology evidence="1">Multi-pass membrane protein</topology>
    </subcellularLocation>
</comment>
<evidence type="ECO:0000256" key="1">
    <source>
        <dbReference type="ARBA" id="ARBA00004651"/>
    </source>
</evidence>
<feature type="transmembrane region" description="Helical" evidence="7">
    <location>
        <begin position="120"/>
        <end position="140"/>
    </location>
</feature>
<dbReference type="EMBL" id="CACRTZ010000004">
    <property type="protein sequence ID" value="VYT88368.1"/>
    <property type="molecule type" value="Genomic_DNA"/>
</dbReference>
<dbReference type="AlphaFoldDB" id="A0A6N3ADC1"/>
<dbReference type="InterPro" id="IPR020846">
    <property type="entry name" value="MFS_dom"/>
</dbReference>
<dbReference type="InterPro" id="IPR036259">
    <property type="entry name" value="MFS_trans_sf"/>
</dbReference>
<dbReference type="GO" id="GO:0022857">
    <property type="term" value="F:transmembrane transporter activity"/>
    <property type="evidence" value="ECO:0007669"/>
    <property type="project" value="InterPro"/>
</dbReference>
<dbReference type="Pfam" id="PF00083">
    <property type="entry name" value="Sugar_tr"/>
    <property type="match status" value="1"/>
</dbReference>
<keyword evidence="5 7" id="KW-1133">Transmembrane helix</keyword>
<evidence type="ECO:0000256" key="6">
    <source>
        <dbReference type="ARBA" id="ARBA00023136"/>
    </source>
</evidence>
<dbReference type="CDD" id="cd17369">
    <property type="entry name" value="MFS_ShiA_like"/>
    <property type="match status" value="1"/>
</dbReference>
<keyword evidence="6 7" id="KW-0472">Membrane</keyword>
<dbReference type="PROSITE" id="PS50850">
    <property type="entry name" value="MFS"/>
    <property type="match status" value="1"/>
</dbReference>
<protein>
    <submittedName>
        <fullName evidence="9">Proline/betaine transporter</fullName>
    </submittedName>
</protein>
<evidence type="ECO:0000313" key="9">
    <source>
        <dbReference type="EMBL" id="VYT88368.1"/>
    </source>
</evidence>
<gene>
    <name evidence="9" type="primary">proP_3</name>
    <name evidence="9" type="ORF">EMLFYP7_00859</name>
</gene>
<sequence>MSISLEMPVAPKADLDKSNIRRVVISSWVGNTIEYYDFLLYGLASALVFGKIFFPNVSPIAALLASFATFGVGFIARPLGGIFFGHMGDTLGRKITLLITLGGMGAATFLIGCLPSYDAIGIWAPILLVVLRFVQGFLVGGEWGGAMLMVVESAPANRRGVLGAIPQTGGFSGQLLATGIFALVMLLPEEQLLSWGWRVPFMLSVVLVLVGLYMRRRLDETPVFQEVQRKQALDKQNTQQQKAESPVVQVVREQWRSILLIMVLRFAESVPFFMCTVFAVSYATGTLGVDKQTMLSVVMATCVLAFPMHALFGAISDKVGRRPVYIFGALCAAAMAFPFFWLLESGSFALMVTGYVLLINIAHNSINSVQPSFFTELFGPKVRYSGASIGAQLGAIVAGGFTPFIAKGLTTLDNNNWTLVAGYVVVAALVAAYAAWRAPETSKRDLTKETL</sequence>
<feature type="transmembrane region" description="Helical" evidence="7">
    <location>
        <begin position="348"/>
        <end position="366"/>
    </location>
</feature>
<feature type="transmembrane region" description="Helical" evidence="7">
    <location>
        <begin position="95"/>
        <end position="114"/>
    </location>
</feature>
<feature type="domain" description="Major facilitator superfamily (MFS) profile" evidence="8">
    <location>
        <begin position="23"/>
        <end position="439"/>
    </location>
</feature>
<feature type="transmembrane region" description="Helical" evidence="7">
    <location>
        <begin position="60"/>
        <end position="83"/>
    </location>
</feature>
<dbReference type="GO" id="GO:0005886">
    <property type="term" value="C:plasma membrane"/>
    <property type="evidence" value="ECO:0007669"/>
    <property type="project" value="UniProtKB-SubCell"/>
</dbReference>
<feature type="transmembrane region" description="Helical" evidence="7">
    <location>
        <begin position="195"/>
        <end position="214"/>
    </location>
</feature>
<evidence type="ECO:0000256" key="3">
    <source>
        <dbReference type="ARBA" id="ARBA00022475"/>
    </source>
</evidence>
<dbReference type="FunFam" id="1.20.1250.20:FF:000001">
    <property type="entry name" value="Dicarboxylate MFS transporter"/>
    <property type="match status" value="1"/>
</dbReference>
<feature type="transmembrane region" description="Helical" evidence="7">
    <location>
        <begin position="161"/>
        <end position="183"/>
    </location>
</feature>
<dbReference type="RefSeq" id="WP_156564930.1">
    <property type="nucleotide sequence ID" value="NZ_CACRTZ010000004.1"/>
</dbReference>
<keyword evidence="3" id="KW-1003">Cell membrane</keyword>
<name>A0A6N3ADC1_9ENTR</name>
<feature type="transmembrane region" description="Helical" evidence="7">
    <location>
        <begin position="294"/>
        <end position="312"/>
    </location>
</feature>
<evidence type="ECO:0000256" key="5">
    <source>
        <dbReference type="ARBA" id="ARBA00022989"/>
    </source>
</evidence>
<evidence type="ECO:0000259" key="8">
    <source>
        <dbReference type="PROSITE" id="PS50850"/>
    </source>
</evidence>